<dbReference type="CDD" id="cd19510">
    <property type="entry name" value="RecA-like_BCS1"/>
    <property type="match status" value="1"/>
</dbReference>
<dbReference type="InterPro" id="IPR003960">
    <property type="entry name" value="ATPase_AAA_CS"/>
</dbReference>
<dbReference type="PROSITE" id="PS00674">
    <property type="entry name" value="AAA"/>
    <property type="match status" value="1"/>
</dbReference>
<keyword evidence="5" id="KW-0547">Nucleotide-binding</keyword>
<dbReference type="InterPro" id="IPR003959">
    <property type="entry name" value="ATPase_AAA_core"/>
</dbReference>
<evidence type="ECO:0000313" key="8">
    <source>
        <dbReference type="EMBL" id="KAG0489037.1"/>
    </source>
</evidence>
<dbReference type="GO" id="GO:0016887">
    <property type="term" value="F:ATP hydrolysis activity"/>
    <property type="evidence" value="ECO:0007669"/>
    <property type="project" value="InterPro"/>
</dbReference>
<feature type="compositionally biased region" description="Basic and acidic residues" evidence="6">
    <location>
        <begin position="439"/>
        <end position="452"/>
    </location>
</feature>
<dbReference type="InterPro" id="IPR003593">
    <property type="entry name" value="AAA+_ATPase"/>
</dbReference>
<comment type="catalytic activity">
    <reaction evidence="4">
        <text>ATP + H2O = ADP + phosphate + H(+)</text>
        <dbReference type="Rhea" id="RHEA:13065"/>
        <dbReference type="ChEBI" id="CHEBI:15377"/>
        <dbReference type="ChEBI" id="CHEBI:15378"/>
        <dbReference type="ChEBI" id="CHEBI:30616"/>
        <dbReference type="ChEBI" id="CHEBI:43474"/>
        <dbReference type="ChEBI" id="CHEBI:456216"/>
    </reaction>
</comment>
<evidence type="ECO:0000256" key="4">
    <source>
        <dbReference type="ARBA" id="ARBA00049360"/>
    </source>
</evidence>
<keyword evidence="5" id="KW-0067">ATP-binding</keyword>
<feature type="region of interest" description="Disordered" evidence="6">
    <location>
        <begin position="439"/>
        <end position="478"/>
    </location>
</feature>
<dbReference type="Pfam" id="PF00004">
    <property type="entry name" value="AAA"/>
    <property type="match status" value="1"/>
</dbReference>
<protein>
    <recommendedName>
        <fullName evidence="7">AAA+ ATPase domain-containing protein</fullName>
    </recommendedName>
</protein>
<keyword evidence="3" id="KW-0460">Magnesium</keyword>
<evidence type="ECO:0000313" key="9">
    <source>
        <dbReference type="Proteomes" id="UP000636800"/>
    </source>
</evidence>
<proteinExistence type="inferred from homology"/>
<dbReference type="SUPFAM" id="SSF52540">
    <property type="entry name" value="P-loop containing nucleoside triphosphate hydrolases"/>
    <property type="match status" value="1"/>
</dbReference>
<dbReference type="InterPro" id="IPR027417">
    <property type="entry name" value="P-loop_NTPase"/>
</dbReference>
<evidence type="ECO:0000256" key="3">
    <source>
        <dbReference type="ARBA" id="ARBA00022842"/>
    </source>
</evidence>
<dbReference type="Pfam" id="PF14363">
    <property type="entry name" value="AAA_assoc"/>
    <property type="match status" value="1"/>
</dbReference>
<organism evidence="8 9">
    <name type="scientific">Vanilla planifolia</name>
    <name type="common">Vanilla</name>
    <dbReference type="NCBI Taxonomy" id="51239"/>
    <lineage>
        <taxon>Eukaryota</taxon>
        <taxon>Viridiplantae</taxon>
        <taxon>Streptophyta</taxon>
        <taxon>Embryophyta</taxon>
        <taxon>Tracheophyta</taxon>
        <taxon>Spermatophyta</taxon>
        <taxon>Magnoliopsida</taxon>
        <taxon>Liliopsida</taxon>
        <taxon>Asparagales</taxon>
        <taxon>Orchidaceae</taxon>
        <taxon>Vanilloideae</taxon>
        <taxon>Vanilleae</taxon>
        <taxon>Vanilla</taxon>
    </lineage>
</organism>
<feature type="domain" description="AAA+ ATPase" evidence="7">
    <location>
        <begin position="241"/>
        <end position="377"/>
    </location>
</feature>
<keyword evidence="9" id="KW-1185">Reference proteome</keyword>
<evidence type="ECO:0000256" key="2">
    <source>
        <dbReference type="ARBA" id="ARBA00007448"/>
    </source>
</evidence>
<accession>A0A835V867</accession>
<sequence length="478" mass="55105">MDSQKKALETTKNYLTTTASIAASAMLVRTVVNDYLPYELRNLFSTGIDKLLNRFSQEITIVVQENEGLNTNDLYEAANTYLRTKISPTMKRLRASKREDKDSITLSLDDGEELVDVFKGASFRWRFISQQEDRSNSRNGHDVSMYSVNRWYELNFHKKHKDTAIEIYLPQIIDLAKEIKAKDRRLKLHMNEYDNWSPIDLHHPATFDTLAMEPELKRTVMEDLARFVKRKEYYKKTGRAWKRGYLLFGPPGTGKSSLIAAMANYLRFDIYDLDLSEVSQNSGLKRLLMGMSNKSLLVIEDIDCSIDLQSREEEKSKESNYKDEVTLSGLLNFIDGLWSTSGEERIIVFTTNYKERLDPALLRPGRMDMHIHMGYCGPNSFRVLASNYHSIDKHPRFEEIEDLLKEVNATPAEVAEELMRTDDVEVALDGLIKLLLTKKNEQDTKSSSEESKQLNQDEPEKGVEEHDAEVRIDGEKEL</sequence>
<dbReference type="OrthoDB" id="2414662at2759"/>
<dbReference type="InterPro" id="IPR025753">
    <property type="entry name" value="AAA_N_dom"/>
</dbReference>
<dbReference type="PANTHER" id="PTHR23070">
    <property type="entry name" value="BCS1 AAA-TYPE ATPASE"/>
    <property type="match status" value="1"/>
</dbReference>
<dbReference type="Pfam" id="PF25568">
    <property type="entry name" value="AAA_lid_At3g28540"/>
    <property type="match status" value="1"/>
</dbReference>
<dbReference type="Proteomes" id="UP000636800">
    <property type="component" value="Chromosome 3"/>
</dbReference>
<evidence type="ECO:0000256" key="5">
    <source>
        <dbReference type="RuleBase" id="RU003651"/>
    </source>
</evidence>
<comment type="similarity">
    <text evidence="2">Belongs to the AAA ATPase family. BCS1 subfamily.</text>
</comment>
<evidence type="ECO:0000259" key="7">
    <source>
        <dbReference type="SMART" id="SM00382"/>
    </source>
</evidence>
<dbReference type="Gene3D" id="3.40.50.300">
    <property type="entry name" value="P-loop containing nucleotide triphosphate hydrolases"/>
    <property type="match status" value="1"/>
</dbReference>
<evidence type="ECO:0000256" key="1">
    <source>
        <dbReference type="ARBA" id="ARBA00001946"/>
    </source>
</evidence>
<feature type="compositionally biased region" description="Basic and acidic residues" evidence="6">
    <location>
        <begin position="458"/>
        <end position="478"/>
    </location>
</feature>
<comment type="caution">
    <text evidence="8">The sequence shown here is derived from an EMBL/GenBank/DDBJ whole genome shotgun (WGS) entry which is preliminary data.</text>
</comment>
<dbReference type="GO" id="GO:0006950">
    <property type="term" value="P:response to stress"/>
    <property type="evidence" value="ECO:0007669"/>
    <property type="project" value="UniProtKB-ARBA"/>
</dbReference>
<reference evidence="8 9" key="1">
    <citation type="journal article" date="2020" name="Nat. Food">
        <title>A phased Vanilla planifolia genome enables genetic improvement of flavour and production.</title>
        <authorList>
            <person name="Hasing T."/>
            <person name="Tang H."/>
            <person name="Brym M."/>
            <person name="Khazi F."/>
            <person name="Huang T."/>
            <person name="Chambers A.H."/>
        </authorList>
    </citation>
    <scope>NUCLEOTIDE SEQUENCE [LARGE SCALE GENOMIC DNA]</scope>
    <source>
        <tissue evidence="8">Leaf</tissue>
    </source>
</reference>
<dbReference type="EMBL" id="JADCNL010000003">
    <property type="protein sequence ID" value="KAG0489037.1"/>
    <property type="molecule type" value="Genomic_DNA"/>
</dbReference>
<dbReference type="GO" id="GO:0005524">
    <property type="term" value="F:ATP binding"/>
    <property type="evidence" value="ECO:0007669"/>
    <property type="project" value="UniProtKB-KW"/>
</dbReference>
<dbReference type="InterPro" id="IPR050747">
    <property type="entry name" value="Mitochondrial_chaperone_BCS1"/>
</dbReference>
<comment type="cofactor">
    <cofactor evidence="1">
        <name>Mg(2+)</name>
        <dbReference type="ChEBI" id="CHEBI:18420"/>
    </cofactor>
</comment>
<evidence type="ECO:0000256" key="6">
    <source>
        <dbReference type="SAM" id="MobiDB-lite"/>
    </source>
</evidence>
<gene>
    <name evidence="8" type="ORF">HPP92_007848</name>
</gene>
<dbReference type="AlphaFoldDB" id="A0A835V867"/>
<dbReference type="InterPro" id="IPR058017">
    <property type="entry name" value="At3g28540-like_C"/>
</dbReference>
<dbReference type="Gene3D" id="6.10.280.40">
    <property type="match status" value="1"/>
</dbReference>
<name>A0A835V867_VANPL</name>
<dbReference type="SMART" id="SM00382">
    <property type="entry name" value="AAA"/>
    <property type="match status" value="1"/>
</dbReference>